<accession>A0A7U9TI42</accession>
<evidence type="ECO:0000313" key="1">
    <source>
        <dbReference type="EMBL" id="BCR35634.1"/>
    </source>
</evidence>
<dbReference type="EMBL" id="AP024412">
    <property type="protein sequence ID" value="BCR35634.1"/>
    <property type="molecule type" value="Genomic_DNA"/>
</dbReference>
<dbReference type="InterPro" id="IPR027706">
    <property type="entry name" value="PGP_Pase"/>
</dbReference>
<proteinExistence type="predicted"/>
<dbReference type="KEGG" id="manr:MPAN_005270"/>
<dbReference type="InterPro" id="IPR036412">
    <property type="entry name" value="HAD-like_sf"/>
</dbReference>
<dbReference type="SUPFAM" id="SSF56784">
    <property type="entry name" value="HAD-like"/>
    <property type="match status" value="1"/>
</dbReference>
<dbReference type="RefSeq" id="WP_176238479.1">
    <property type="nucleotide sequence ID" value="NZ_AP024412.1"/>
</dbReference>
<dbReference type="InterPro" id="IPR023214">
    <property type="entry name" value="HAD_sf"/>
</dbReference>
<name>A0A7U9TI42_9MOLU</name>
<dbReference type="AlphaFoldDB" id="A0A7U9TI42"/>
<dbReference type="NCBIfam" id="TIGR01668">
    <property type="entry name" value="YqeG_hyp_ppase"/>
    <property type="match status" value="1"/>
</dbReference>
<dbReference type="Gene3D" id="3.40.50.1000">
    <property type="entry name" value="HAD superfamily/HAD-like"/>
    <property type="match status" value="1"/>
</dbReference>
<protein>
    <submittedName>
        <fullName evidence="1">Haloacid dehalogenase</fullName>
    </submittedName>
</protein>
<gene>
    <name evidence="1" type="ORF">MPAN_005270</name>
</gene>
<dbReference type="Pfam" id="PF09419">
    <property type="entry name" value="PGP_phosphatase"/>
    <property type="match status" value="1"/>
</dbReference>
<dbReference type="GO" id="GO:0008962">
    <property type="term" value="F:phosphatidylglycerophosphatase activity"/>
    <property type="evidence" value="ECO:0007669"/>
    <property type="project" value="InterPro"/>
</dbReference>
<sequence length="182" mass="21472">MSLYQKCIPDFYYQSIFEIPYQTLKEQGISTLFFDLDNTIIGYDEEILSKEQIDLINELLKSFKVVILSNSGKKRVSKALSNTDFDYVYHAVKPFKFGFKKALKISQSKIDEVMVIGDQMMTDIFGAHRTKIKASLIRSVKRKSDRKITQFNRKIEKFILKRIQKKYPKLYQSRLEQYVSDH</sequence>
<evidence type="ECO:0000313" key="2">
    <source>
        <dbReference type="Proteomes" id="UP000620133"/>
    </source>
</evidence>
<reference evidence="1" key="1">
    <citation type="submission" date="2021-01" db="EMBL/GenBank/DDBJ databases">
        <title>Draft genome sequence of Acholeplasmataceae bacterium strain Mahy22.</title>
        <authorList>
            <person name="Watanabe M."/>
            <person name="Kojima H."/>
            <person name="Fukui M."/>
        </authorList>
    </citation>
    <scope>NUCLEOTIDE SEQUENCE</scope>
    <source>
        <strain evidence="1">Mahy22</strain>
    </source>
</reference>
<dbReference type="Proteomes" id="UP000620133">
    <property type="component" value="Chromosome"/>
</dbReference>
<keyword evidence="2" id="KW-1185">Reference proteome</keyword>
<organism evidence="1 2">
    <name type="scientific">Mariniplasma anaerobium</name>
    <dbReference type="NCBI Taxonomy" id="2735436"/>
    <lineage>
        <taxon>Bacteria</taxon>
        <taxon>Bacillati</taxon>
        <taxon>Mycoplasmatota</taxon>
        <taxon>Mollicutes</taxon>
        <taxon>Acholeplasmatales</taxon>
        <taxon>Acholeplasmataceae</taxon>
        <taxon>Mariniplasma</taxon>
    </lineage>
</organism>
<dbReference type="InterPro" id="IPR010021">
    <property type="entry name" value="PGPP1/Gep4"/>
</dbReference>